<evidence type="ECO:0000256" key="3">
    <source>
        <dbReference type="ARBA" id="ARBA00022729"/>
    </source>
</evidence>
<evidence type="ECO:0000256" key="4">
    <source>
        <dbReference type="ARBA" id="ARBA00022989"/>
    </source>
</evidence>
<keyword evidence="4 8" id="KW-1133">Transmembrane helix</keyword>
<evidence type="ECO:0000256" key="7">
    <source>
        <dbReference type="SAM" id="MobiDB-lite"/>
    </source>
</evidence>
<evidence type="ECO:0000256" key="8">
    <source>
        <dbReference type="SAM" id="Phobius"/>
    </source>
</evidence>
<dbReference type="PANTHER" id="PTHR48063">
    <property type="entry name" value="LRR RECEPTOR-LIKE KINASE"/>
    <property type="match status" value="1"/>
</dbReference>
<feature type="transmembrane region" description="Helical" evidence="8">
    <location>
        <begin position="12"/>
        <end position="30"/>
    </location>
</feature>
<dbReference type="GO" id="GO:0016020">
    <property type="term" value="C:membrane"/>
    <property type="evidence" value="ECO:0007669"/>
    <property type="project" value="UniProtKB-SubCell"/>
</dbReference>
<feature type="region of interest" description="Disordered" evidence="7">
    <location>
        <begin position="847"/>
        <end position="910"/>
    </location>
</feature>
<keyword evidence="3" id="KW-0732">Signal</keyword>
<reference evidence="9 10" key="1">
    <citation type="submission" date="2020-08" db="EMBL/GenBank/DDBJ databases">
        <title>Genomic Encyclopedia of Type Strains, Phase III (KMG-III): the genomes of soil and plant-associated and newly described type strains.</title>
        <authorList>
            <person name="Whitman W."/>
        </authorList>
    </citation>
    <scope>NUCLEOTIDE SEQUENCE [LARGE SCALE GENOMIC DNA]</scope>
    <source>
        <strain evidence="9 10">CECT 8075</strain>
    </source>
</reference>
<dbReference type="EMBL" id="JACHXU010000016">
    <property type="protein sequence ID" value="MBB3208539.1"/>
    <property type="molecule type" value="Genomic_DNA"/>
</dbReference>
<keyword evidence="10" id="KW-1185">Reference proteome</keyword>
<name>A0A7W5H7L3_9BACT</name>
<evidence type="ECO:0000256" key="1">
    <source>
        <dbReference type="ARBA" id="ARBA00004370"/>
    </source>
</evidence>
<evidence type="ECO:0000313" key="9">
    <source>
        <dbReference type="EMBL" id="MBB3208539.1"/>
    </source>
</evidence>
<dbReference type="AlphaFoldDB" id="A0A7W5H7L3"/>
<evidence type="ECO:0000313" key="10">
    <source>
        <dbReference type="Proteomes" id="UP000536179"/>
    </source>
</evidence>
<proteinExistence type="predicted"/>
<feature type="transmembrane region" description="Helical" evidence="8">
    <location>
        <begin position="92"/>
        <end position="109"/>
    </location>
</feature>
<keyword evidence="2 8" id="KW-0812">Transmembrane</keyword>
<sequence length="910" mass="103020">MNDQLAKRRSTVNCILFSSLAAVLLVVLNLPSEHVRVLVAREGRIADAGVSGMLGSTKSIERTGWPLNYRVRLLSQVSSEKPSLLYESKRNLIINVMIGLVVMALLWLYTRRRYRQISLSKNPKSARLRFDATTAGLALLIPALIYLLSSMTATQHQRIAVRTSHFGHCSLSAELPRWLATRIPRPLFRAFLRVRDVEVYRPSTAMLNELLSLSTLRGIRIIASTLEEDDFARMSKATELTEVVLESCSMSTEAVKLLSDHSQLRELALRRCRLEKTDLENLNRLPNLERVDFSRSSFAFSDFKQTGWASSVRTLRLPTPGTSERVRLELSNWSVLEEVALERSRRRPSDATIELHLEACPVLKSIYLPAPQQYSLHAIGLPALENLFESLDIPFGSPRDTSNFLLPRWEVVNLKHLPKLTRIECNAEDLEELRLSGMTRLREVIIGRSVFSPVYLKESTPERYEHSVKWIDEICRLPDIRSLTLDRLRLGSGELSRIAEIQSLEKLKLTNSGLSSAELKPIAKIESLKELDLHQSVVDRPQLRRFLELPKLARLTADLSGLDQLHLSNHQRIKEISSLPFRKLSSLRLRNLPRLSSGVVIQDQIEHLHITNVPNLVDLTVECPWPEDARVEEVEGLMRFIAGGSNVDDRLVETLLDCADLDQLVLAYASLSRKGLRRIGKMTALTALEVPGSELDDDVTRAWRGLGRLRRICVDDTEIGDETVAWFGSLASLRSLSLNRVELSTAAWEKISSFSQLSELSIIGSSMPYRLLNRLVRHGGLEVLDVSGFELSDELVEAIVHARYLHTVVMMDCDIEIGQLRQILTEQRHMMLIANFDDELLGKLSPDERDRINTSHKESYRRRTSRQSHRVMILSKDPDPDGEGESIVNRPFNVDQFREPVATSDLAASP</sequence>
<evidence type="ECO:0000256" key="6">
    <source>
        <dbReference type="ARBA" id="ARBA00023180"/>
    </source>
</evidence>
<dbReference type="RefSeq" id="WP_315854638.1">
    <property type="nucleotide sequence ID" value="NZ_JACHXU010000016.1"/>
</dbReference>
<comment type="caution">
    <text evidence="9">The sequence shown here is derived from an EMBL/GenBank/DDBJ whole genome shotgun (WGS) entry which is preliminary data.</text>
</comment>
<feature type="compositionally biased region" description="Basic and acidic residues" evidence="7">
    <location>
        <begin position="847"/>
        <end position="858"/>
    </location>
</feature>
<evidence type="ECO:0000256" key="2">
    <source>
        <dbReference type="ARBA" id="ARBA00022692"/>
    </source>
</evidence>
<dbReference type="SUPFAM" id="SSF52047">
    <property type="entry name" value="RNI-like"/>
    <property type="match status" value="1"/>
</dbReference>
<evidence type="ECO:0000256" key="5">
    <source>
        <dbReference type="ARBA" id="ARBA00023136"/>
    </source>
</evidence>
<keyword evidence="5 8" id="KW-0472">Membrane</keyword>
<protein>
    <submittedName>
        <fullName evidence="9">Uncharacterized protein YjbI with pentapeptide repeats</fullName>
    </submittedName>
</protein>
<gene>
    <name evidence="9" type="ORF">FHS27_004368</name>
</gene>
<feature type="transmembrane region" description="Helical" evidence="8">
    <location>
        <begin position="130"/>
        <end position="148"/>
    </location>
</feature>
<dbReference type="InterPro" id="IPR032675">
    <property type="entry name" value="LRR_dom_sf"/>
</dbReference>
<organism evidence="9 10">
    <name type="scientific">Aporhodopirellula rubra</name>
    <dbReference type="NCBI Taxonomy" id="980271"/>
    <lineage>
        <taxon>Bacteria</taxon>
        <taxon>Pseudomonadati</taxon>
        <taxon>Planctomycetota</taxon>
        <taxon>Planctomycetia</taxon>
        <taxon>Pirellulales</taxon>
        <taxon>Pirellulaceae</taxon>
        <taxon>Aporhodopirellula</taxon>
    </lineage>
</organism>
<dbReference type="InterPro" id="IPR046956">
    <property type="entry name" value="RLP23-like"/>
</dbReference>
<dbReference type="PANTHER" id="PTHR48063:SF98">
    <property type="entry name" value="LRR RECEPTOR-LIKE SERINE_THREONINE-PROTEIN KINASE FLS2"/>
    <property type="match status" value="1"/>
</dbReference>
<dbReference type="Gene3D" id="3.80.10.10">
    <property type="entry name" value="Ribonuclease Inhibitor"/>
    <property type="match status" value="3"/>
</dbReference>
<dbReference type="SUPFAM" id="SSF52058">
    <property type="entry name" value="L domain-like"/>
    <property type="match status" value="1"/>
</dbReference>
<dbReference type="Proteomes" id="UP000536179">
    <property type="component" value="Unassembled WGS sequence"/>
</dbReference>
<accession>A0A7W5H7L3</accession>
<keyword evidence="6" id="KW-0325">Glycoprotein</keyword>
<feature type="compositionally biased region" description="Basic residues" evidence="7">
    <location>
        <begin position="859"/>
        <end position="869"/>
    </location>
</feature>
<comment type="subcellular location">
    <subcellularLocation>
        <location evidence="1">Membrane</location>
    </subcellularLocation>
</comment>